<dbReference type="AlphaFoldDB" id="A0A5B7D311"/>
<dbReference type="Proteomes" id="UP000324222">
    <property type="component" value="Unassembled WGS sequence"/>
</dbReference>
<name>A0A5B7D311_PORTR</name>
<reference evidence="1 2" key="1">
    <citation type="submission" date="2019-05" db="EMBL/GenBank/DDBJ databases">
        <title>Another draft genome of Portunus trituberculatus and its Hox gene families provides insights of decapod evolution.</title>
        <authorList>
            <person name="Jeong J.-H."/>
            <person name="Song I."/>
            <person name="Kim S."/>
            <person name="Choi T."/>
            <person name="Kim D."/>
            <person name="Ryu S."/>
            <person name="Kim W."/>
        </authorList>
    </citation>
    <scope>NUCLEOTIDE SEQUENCE [LARGE SCALE GENOMIC DNA]</scope>
    <source>
        <tissue evidence="1">Muscle</tissue>
    </source>
</reference>
<organism evidence="1 2">
    <name type="scientific">Portunus trituberculatus</name>
    <name type="common">Swimming crab</name>
    <name type="synonym">Neptunus trituberculatus</name>
    <dbReference type="NCBI Taxonomy" id="210409"/>
    <lineage>
        <taxon>Eukaryota</taxon>
        <taxon>Metazoa</taxon>
        <taxon>Ecdysozoa</taxon>
        <taxon>Arthropoda</taxon>
        <taxon>Crustacea</taxon>
        <taxon>Multicrustacea</taxon>
        <taxon>Malacostraca</taxon>
        <taxon>Eumalacostraca</taxon>
        <taxon>Eucarida</taxon>
        <taxon>Decapoda</taxon>
        <taxon>Pleocyemata</taxon>
        <taxon>Brachyura</taxon>
        <taxon>Eubrachyura</taxon>
        <taxon>Portunoidea</taxon>
        <taxon>Portunidae</taxon>
        <taxon>Portuninae</taxon>
        <taxon>Portunus</taxon>
    </lineage>
</organism>
<gene>
    <name evidence="1" type="ORF">E2C01_008400</name>
</gene>
<sequence length="113" mass="12729">MSTAFLQAAIITWVSPSFQTCSQLRTTRTVSRNESSLKREVNEEKQLCHLPPLNLYLKLACRKLSHFSCDHTPPARQPQLYSTILHASIACRPPPHVYPTKKDHPAATPVILP</sequence>
<keyword evidence="2" id="KW-1185">Reference proteome</keyword>
<comment type="caution">
    <text evidence="1">The sequence shown here is derived from an EMBL/GenBank/DDBJ whole genome shotgun (WGS) entry which is preliminary data.</text>
</comment>
<dbReference type="EMBL" id="VSRR010000440">
    <property type="protein sequence ID" value="MPC15601.1"/>
    <property type="molecule type" value="Genomic_DNA"/>
</dbReference>
<proteinExistence type="predicted"/>
<protein>
    <submittedName>
        <fullName evidence="1">Uncharacterized protein</fullName>
    </submittedName>
</protein>
<evidence type="ECO:0000313" key="1">
    <source>
        <dbReference type="EMBL" id="MPC15601.1"/>
    </source>
</evidence>
<evidence type="ECO:0000313" key="2">
    <source>
        <dbReference type="Proteomes" id="UP000324222"/>
    </source>
</evidence>
<accession>A0A5B7D311</accession>